<keyword evidence="3 5" id="KW-0012">Acyltransferase</keyword>
<dbReference type="EMBL" id="CR522870">
    <property type="protein sequence ID" value="CAG35065.1"/>
    <property type="molecule type" value="Genomic_DNA"/>
</dbReference>
<dbReference type="PANTHER" id="PTHR10434">
    <property type="entry name" value="1-ACYL-SN-GLYCEROL-3-PHOSPHATE ACYLTRANSFERASE"/>
    <property type="match status" value="1"/>
</dbReference>
<dbReference type="eggNOG" id="COG0204">
    <property type="taxonomic scope" value="Bacteria"/>
</dbReference>
<name>Q6ARG0_DESPS</name>
<comment type="pathway">
    <text evidence="1">Lipid metabolism.</text>
</comment>
<dbReference type="KEGG" id="dps:DP0336"/>
<dbReference type="HOGENOM" id="CLU_088175_0_0_7"/>
<dbReference type="STRING" id="177439.DP0336"/>
<dbReference type="SUPFAM" id="SSF69593">
    <property type="entry name" value="Glycerol-3-phosphate (1)-acyltransferase"/>
    <property type="match status" value="1"/>
</dbReference>
<dbReference type="CDD" id="cd07989">
    <property type="entry name" value="LPLAT_AGPAT-like"/>
    <property type="match status" value="1"/>
</dbReference>
<keyword evidence="2 5" id="KW-0808">Transferase</keyword>
<evidence type="ECO:0000256" key="1">
    <source>
        <dbReference type="ARBA" id="ARBA00005189"/>
    </source>
</evidence>
<dbReference type="SMART" id="SM00563">
    <property type="entry name" value="PlsC"/>
    <property type="match status" value="1"/>
</dbReference>
<dbReference type="OrthoDB" id="9809618at2"/>
<dbReference type="InterPro" id="IPR002123">
    <property type="entry name" value="Plipid/glycerol_acylTrfase"/>
</dbReference>
<evidence type="ECO:0000313" key="6">
    <source>
        <dbReference type="Proteomes" id="UP000000602"/>
    </source>
</evidence>
<evidence type="ECO:0000256" key="3">
    <source>
        <dbReference type="ARBA" id="ARBA00023315"/>
    </source>
</evidence>
<dbReference type="AlphaFoldDB" id="Q6ARG0"/>
<reference evidence="6" key="1">
    <citation type="journal article" date="2004" name="Environ. Microbiol.">
        <title>The genome of Desulfotalea psychrophila, a sulfate-reducing bacterium from permanently cold Arctic sediments.</title>
        <authorList>
            <person name="Rabus R."/>
            <person name="Ruepp A."/>
            <person name="Frickey T."/>
            <person name="Rattei T."/>
            <person name="Fartmann B."/>
            <person name="Stark M."/>
            <person name="Bauer M."/>
            <person name="Zibat A."/>
            <person name="Lombardot T."/>
            <person name="Becker I."/>
            <person name="Amann J."/>
            <person name="Gellner K."/>
            <person name="Teeling H."/>
            <person name="Leuschner W.D."/>
            <person name="Gloeckner F.-O."/>
            <person name="Lupas A.N."/>
            <person name="Amann R."/>
            <person name="Klenk H.-P."/>
        </authorList>
    </citation>
    <scope>NUCLEOTIDE SEQUENCE [LARGE SCALE GENOMIC DNA]</scope>
    <source>
        <strain evidence="6">DSM 12343 / LSv54</strain>
    </source>
</reference>
<accession>Q6ARG0</accession>
<dbReference type="Pfam" id="PF01553">
    <property type="entry name" value="Acyltransferase"/>
    <property type="match status" value="1"/>
</dbReference>
<gene>
    <name evidence="5" type="ordered locus">DP0336</name>
</gene>
<protein>
    <submittedName>
        <fullName evidence="5">Related to 1-acyl-sn-glycerol-3-phosphate acyltransferase</fullName>
    </submittedName>
</protein>
<evidence type="ECO:0000313" key="5">
    <source>
        <dbReference type="EMBL" id="CAG35065.1"/>
    </source>
</evidence>
<keyword evidence="6" id="KW-1185">Reference proteome</keyword>
<evidence type="ECO:0000256" key="2">
    <source>
        <dbReference type="ARBA" id="ARBA00022679"/>
    </source>
</evidence>
<dbReference type="PANTHER" id="PTHR10434:SF40">
    <property type="entry name" value="1-ACYL-SN-GLYCEROL-3-PHOSPHATE ACYLTRANSFERASE"/>
    <property type="match status" value="1"/>
</dbReference>
<evidence type="ECO:0000259" key="4">
    <source>
        <dbReference type="SMART" id="SM00563"/>
    </source>
</evidence>
<proteinExistence type="predicted"/>
<feature type="domain" description="Phospholipid/glycerol acyltransferase" evidence="4">
    <location>
        <begin position="88"/>
        <end position="205"/>
    </location>
</feature>
<dbReference type="GO" id="GO:0006654">
    <property type="term" value="P:phosphatidic acid biosynthetic process"/>
    <property type="evidence" value="ECO:0007669"/>
    <property type="project" value="TreeGrafter"/>
</dbReference>
<sequence length="261" mass="29066">MKKLSYTNSHYSSPSHNPGALYKLFPSTCFYLRFLKEIMVSAHKARQGLYTGEAWVNSSLAILGMLEKIGVSFDISGIEHLQKQDGPAVIIGNHMSALETAILPSLVYPKKPVTFVVKQSLLDYPVFKHVVGARNPIAVSRTNPRSDLKTVMTEGCKRIEEGTSIIVFPQTTRSHSFSATEMSSIGVKLAKKAGVPIIPLALRTDAWENGKKLKDFGKINITKKVYFAFGNPLTVQDRGTEEQEHICKFIENKLHEWSLSL</sequence>
<dbReference type="GO" id="GO:0003841">
    <property type="term" value="F:1-acylglycerol-3-phosphate O-acyltransferase activity"/>
    <property type="evidence" value="ECO:0007669"/>
    <property type="project" value="TreeGrafter"/>
</dbReference>
<organism evidence="5 6">
    <name type="scientific">Desulfotalea psychrophila (strain LSv54 / DSM 12343)</name>
    <dbReference type="NCBI Taxonomy" id="177439"/>
    <lineage>
        <taxon>Bacteria</taxon>
        <taxon>Pseudomonadati</taxon>
        <taxon>Thermodesulfobacteriota</taxon>
        <taxon>Desulfobulbia</taxon>
        <taxon>Desulfobulbales</taxon>
        <taxon>Desulfocapsaceae</taxon>
        <taxon>Desulfotalea</taxon>
    </lineage>
</organism>
<dbReference type="Proteomes" id="UP000000602">
    <property type="component" value="Chromosome"/>
</dbReference>